<keyword evidence="3 10" id="KW-0645">Protease</keyword>
<protein>
    <recommendedName>
        <fullName evidence="10 11">Lon protease</fullName>
        <ecNumber evidence="10 11">3.4.21.53</ecNumber>
    </recommendedName>
    <alternativeName>
        <fullName evidence="10">ATP-dependent protease La</fullName>
    </alternativeName>
</protein>
<keyword evidence="8 10" id="KW-0346">Stress response</keyword>
<dbReference type="Gene3D" id="1.20.58.1480">
    <property type="match status" value="1"/>
</dbReference>
<gene>
    <name evidence="10" type="primary">lon</name>
    <name evidence="18" type="ORF">BCM31_07975</name>
</gene>
<dbReference type="Pfam" id="PF05362">
    <property type="entry name" value="Lon_C"/>
    <property type="match status" value="2"/>
</dbReference>
<dbReference type="CDD" id="cd19500">
    <property type="entry name" value="RecA-like_Lon"/>
    <property type="match status" value="1"/>
</dbReference>
<dbReference type="GO" id="GO:0005524">
    <property type="term" value="F:ATP binding"/>
    <property type="evidence" value="ECO:0007669"/>
    <property type="project" value="UniProtKB-UniRule"/>
</dbReference>
<organism evidence="18 19">
    <name type="scientific">Helicobacter winghamensis</name>
    <dbReference type="NCBI Taxonomy" id="157268"/>
    <lineage>
        <taxon>Bacteria</taxon>
        <taxon>Pseudomonadati</taxon>
        <taxon>Campylobacterota</taxon>
        <taxon>Epsilonproteobacteria</taxon>
        <taxon>Campylobacterales</taxon>
        <taxon>Helicobacteraceae</taxon>
        <taxon>Helicobacter</taxon>
    </lineage>
</organism>
<dbReference type="Gene3D" id="3.30.230.10">
    <property type="match status" value="1"/>
</dbReference>
<dbReference type="GO" id="GO:0043565">
    <property type="term" value="F:sequence-specific DNA binding"/>
    <property type="evidence" value="ECO:0007669"/>
    <property type="project" value="UniProtKB-UniRule"/>
</dbReference>
<dbReference type="InterPro" id="IPR027065">
    <property type="entry name" value="Lon_Prtase"/>
</dbReference>
<evidence type="ECO:0000313" key="19">
    <source>
        <dbReference type="Proteomes" id="UP000233350"/>
    </source>
</evidence>
<accession>A0A2N3PHE4</accession>
<dbReference type="SUPFAM" id="SSF88697">
    <property type="entry name" value="PUA domain-like"/>
    <property type="match status" value="1"/>
</dbReference>
<dbReference type="AlphaFoldDB" id="A0A2N3PHE4"/>
<dbReference type="Gene3D" id="2.30.130.40">
    <property type="entry name" value="LON domain-like"/>
    <property type="match status" value="1"/>
</dbReference>
<feature type="domain" description="Lon N-terminal" evidence="17">
    <location>
        <begin position="13"/>
        <end position="203"/>
    </location>
</feature>
<comment type="catalytic activity">
    <reaction evidence="9 10 11 14">
        <text>Hydrolysis of proteins in presence of ATP.</text>
        <dbReference type="EC" id="3.4.21.53"/>
    </reaction>
</comment>
<dbReference type="EC" id="3.4.21.53" evidence="10 11"/>
<dbReference type="InterPro" id="IPR014721">
    <property type="entry name" value="Ribsml_uS5_D2-typ_fold_subgr"/>
</dbReference>
<comment type="function">
    <text evidence="10">ATP-dependent serine protease that mediates the selective degradation of mutant and abnormal proteins as well as certain short-lived regulatory proteins. Required for cellular homeostasis and for survival from DNA damage and developmental changes induced by stress. Degrades polypeptides processively to yield small peptide fragments that are 5 to 10 amino acids long. Binds to DNA in a double-stranded, site-specific manner.</text>
</comment>
<keyword evidence="7 10" id="KW-0067">ATP-binding</keyword>
<sequence length="819" mass="92605">MQLTRYGEFPKDLPLIIDEDMLLYPFMIAPLFISDEDNLKAIDLAMNSQDKLIFIAPSKPNNNDTLDFYDVGVIGTIMRRVALPEGRVKILFQGLSRGSVLKMESINPRIASVMPIISQPYDAIRIEAILAVLKEKLHTLYNISQHFPQDLLKSINDTSDPNRAADLISSAIRLKKDQAYKIFKEDNPEERLLSLIEITMEEIRAQQIQKEIKNKVNSQMEKVNKEYFLKEQLKQIQKELGGDSNKDSEIEEYRQKLESLKSFIPKDTYKEIQKQINKLSRMHQDSADANLLQNYLEVVLEIPFGTYAKKNLEISEVEKQLSKDHYALEKPKERILEYFAVRKLLEVRQTNSSKNKDSFISEEAKGTILCFYGPPGVGKTSLANSIATALKRKLVRIALGGLEDVSELRGHRRTYIGAMPGRIVQGLIDAKEMNPVIVLDEIDKIRNSFRGDPSSVLLEILDPEQNKEFRDYYTNFNLDLSQVIFVATANDISAIPAPLRDRMEFININSYTPDQKEQIAKKYLIPQELKKHGLQSSEISFNLPAIKMLIEKYTREAGVRNLRRKIAEILRKVSKQILQNTEENTESKTQKKILITPKTLPNYLDKIVFEFENASKNAEVGLINGLAWTSVGGDVLKIEALKIKGKGGLQITGNLGDVMKESAKIAYSYVKSLIDNGTLKVDSKLIPLTPKEKEEKLQPSVSEIYNRFDIHLHIPEGATPKDGPSAGIAIASALSSLLTNRKVRGDVAMTGELTLRGKVLPIGGLQEKLIAAYKSGMQEVLIPKKNFERDLEEIPQEVKNGLKIRPVSDFKEVLAIILK</sequence>
<dbReference type="InterPro" id="IPR003593">
    <property type="entry name" value="AAA+_ATPase"/>
</dbReference>
<comment type="caution">
    <text evidence="18">The sequence shown here is derived from an EMBL/GenBank/DDBJ whole genome shotgun (WGS) entry which is preliminary data.</text>
</comment>
<evidence type="ECO:0000256" key="13">
    <source>
        <dbReference type="PIRSR" id="PIRSR001174-2"/>
    </source>
</evidence>
<evidence type="ECO:0000256" key="7">
    <source>
        <dbReference type="ARBA" id="ARBA00022840"/>
    </source>
</evidence>
<dbReference type="InterPro" id="IPR054594">
    <property type="entry name" value="Lon_lid"/>
</dbReference>
<dbReference type="Gene3D" id="1.10.8.60">
    <property type="match status" value="1"/>
</dbReference>
<evidence type="ECO:0000256" key="6">
    <source>
        <dbReference type="ARBA" id="ARBA00022825"/>
    </source>
</evidence>
<dbReference type="FunFam" id="3.40.50.300:FF:000021">
    <property type="entry name" value="Lon protease homolog"/>
    <property type="match status" value="1"/>
</dbReference>
<dbReference type="Pfam" id="PF02190">
    <property type="entry name" value="LON_substr_bdg"/>
    <property type="match status" value="1"/>
</dbReference>
<evidence type="ECO:0000256" key="2">
    <source>
        <dbReference type="ARBA" id="ARBA00022490"/>
    </source>
</evidence>
<dbReference type="NCBIfam" id="TIGR00763">
    <property type="entry name" value="lon"/>
    <property type="match status" value="1"/>
</dbReference>
<keyword evidence="2 10" id="KW-0963">Cytoplasm</keyword>
<keyword evidence="19" id="KW-1185">Reference proteome</keyword>
<evidence type="ECO:0000256" key="12">
    <source>
        <dbReference type="PIRSR" id="PIRSR001174-1"/>
    </source>
</evidence>
<dbReference type="SUPFAM" id="SSF52540">
    <property type="entry name" value="P-loop containing nucleoside triphosphate hydrolases"/>
    <property type="match status" value="1"/>
</dbReference>
<dbReference type="PANTHER" id="PTHR43718">
    <property type="entry name" value="LON PROTEASE"/>
    <property type="match status" value="1"/>
</dbReference>
<dbReference type="PROSITE" id="PS01046">
    <property type="entry name" value="LON_SER"/>
    <property type="match status" value="1"/>
</dbReference>
<reference evidence="18 19" key="1">
    <citation type="submission" date="2016-07" db="EMBL/GenBank/DDBJ databases">
        <title>Detection of Helicobacter winghamensis from caecal content of red fox (Vulpes vulpes).</title>
        <authorList>
            <person name="Zanoni R.G."/>
            <person name="Florio D."/>
            <person name="Caffara M."/>
            <person name="Renzi M."/>
            <person name="Parisi A."/>
            <person name="Pasquali F."/>
            <person name="Manfreda G."/>
        </authorList>
    </citation>
    <scope>NUCLEOTIDE SEQUENCE [LARGE SCALE GENOMIC DNA]</scope>
    <source>
        <strain evidence="18 19">295_13</strain>
    </source>
</reference>
<evidence type="ECO:0000256" key="3">
    <source>
        <dbReference type="ARBA" id="ARBA00022670"/>
    </source>
</evidence>
<dbReference type="PIRSF" id="PIRSF001174">
    <property type="entry name" value="Lon_proteas"/>
    <property type="match status" value="1"/>
</dbReference>
<evidence type="ECO:0000256" key="9">
    <source>
        <dbReference type="ARBA" id="ARBA00050665"/>
    </source>
</evidence>
<dbReference type="GO" id="GO:0005737">
    <property type="term" value="C:cytoplasm"/>
    <property type="evidence" value="ECO:0007669"/>
    <property type="project" value="UniProtKB-SubCell"/>
</dbReference>
<dbReference type="GeneID" id="97290595"/>
<dbReference type="HAMAP" id="MF_01973">
    <property type="entry name" value="lon_bact"/>
    <property type="match status" value="1"/>
</dbReference>
<dbReference type="InterPro" id="IPR003959">
    <property type="entry name" value="ATPase_AAA_core"/>
</dbReference>
<dbReference type="GO" id="GO:0016887">
    <property type="term" value="F:ATP hydrolysis activity"/>
    <property type="evidence" value="ECO:0007669"/>
    <property type="project" value="UniProtKB-UniRule"/>
</dbReference>
<feature type="domain" description="Lon proteolytic" evidence="16">
    <location>
        <begin position="617"/>
        <end position="819"/>
    </location>
</feature>
<comment type="similarity">
    <text evidence="10 11 14 15">Belongs to the peptidase S16 family.</text>
</comment>
<dbReference type="GO" id="GO:0034605">
    <property type="term" value="P:cellular response to heat"/>
    <property type="evidence" value="ECO:0007669"/>
    <property type="project" value="UniProtKB-UniRule"/>
</dbReference>
<dbReference type="GO" id="GO:0004252">
    <property type="term" value="F:serine-type endopeptidase activity"/>
    <property type="evidence" value="ECO:0007669"/>
    <property type="project" value="UniProtKB-UniRule"/>
</dbReference>
<evidence type="ECO:0000256" key="5">
    <source>
        <dbReference type="ARBA" id="ARBA00022801"/>
    </source>
</evidence>
<name>A0A2N3PHE4_9HELI</name>
<dbReference type="SUPFAM" id="SSF54211">
    <property type="entry name" value="Ribosomal protein S5 domain 2-like"/>
    <property type="match status" value="1"/>
</dbReference>
<dbReference type="STRING" id="556267.HWAG_01296"/>
<proteinExistence type="evidence at transcript level"/>
<dbReference type="InterPro" id="IPR020568">
    <property type="entry name" value="Ribosomal_Su5_D2-typ_SF"/>
</dbReference>
<evidence type="ECO:0000259" key="17">
    <source>
        <dbReference type="PROSITE" id="PS51787"/>
    </source>
</evidence>
<feature type="active site" evidence="10 12">
    <location>
        <position position="725"/>
    </location>
</feature>
<dbReference type="Pfam" id="PF00004">
    <property type="entry name" value="AAA"/>
    <property type="match status" value="1"/>
</dbReference>
<feature type="active site" evidence="10 12">
    <location>
        <position position="768"/>
    </location>
</feature>
<dbReference type="InterPro" id="IPR027417">
    <property type="entry name" value="P-loop_NTPase"/>
</dbReference>
<feature type="binding site" evidence="10 13">
    <location>
        <begin position="373"/>
        <end position="380"/>
    </location>
    <ligand>
        <name>ATP</name>
        <dbReference type="ChEBI" id="CHEBI:30616"/>
    </ligand>
</feature>
<dbReference type="OrthoDB" id="9803599at2"/>
<keyword evidence="6 10" id="KW-0720">Serine protease</keyword>
<dbReference type="InterPro" id="IPR015947">
    <property type="entry name" value="PUA-like_sf"/>
</dbReference>
<evidence type="ECO:0000256" key="10">
    <source>
        <dbReference type="HAMAP-Rule" id="MF_01973"/>
    </source>
</evidence>
<dbReference type="InterPro" id="IPR046336">
    <property type="entry name" value="Lon_prtase_N_sf"/>
</dbReference>
<dbReference type="InterPro" id="IPR004815">
    <property type="entry name" value="Lon_bac/euk-typ"/>
</dbReference>
<dbReference type="PROSITE" id="PS51786">
    <property type="entry name" value="LON_PROTEOLYTIC"/>
    <property type="match status" value="1"/>
</dbReference>
<dbReference type="InterPro" id="IPR008268">
    <property type="entry name" value="Peptidase_S16_AS"/>
</dbReference>
<evidence type="ECO:0000256" key="4">
    <source>
        <dbReference type="ARBA" id="ARBA00022741"/>
    </source>
</evidence>
<comment type="subcellular location">
    <subcellularLocation>
        <location evidence="1 10 11">Cytoplasm</location>
    </subcellularLocation>
</comment>
<keyword evidence="5 10" id="KW-0378">Hydrolase</keyword>
<dbReference type="InterPro" id="IPR003111">
    <property type="entry name" value="Lon_prtase_N"/>
</dbReference>
<evidence type="ECO:0000259" key="16">
    <source>
        <dbReference type="PROSITE" id="PS51786"/>
    </source>
</evidence>
<dbReference type="PANTHER" id="PTHR43718:SF2">
    <property type="entry name" value="LON PROTEASE HOMOLOG, MITOCHONDRIAL"/>
    <property type="match status" value="1"/>
</dbReference>
<dbReference type="Pfam" id="PF22667">
    <property type="entry name" value="Lon_lid"/>
    <property type="match status" value="1"/>
</dbReference>
<evidence type="ECO:0000256" key="14">
    <source>
        <dbReference type="PROSITE-ProRule" id="PRU01122"/>
    </source>
</evidence>
<comment type="subunit">
    <text evidence="10 11">Homohexamer. Organized in a ring with a central cavity.</text>
</comment>
<dbReference type="GO" id="GO:0006515">
    <property type="term" value="P:protein quality control for misfolded or incompletely synthesized proteins"/>
    <property type="evidence" value="ECO:0007669"/>
    <property type="project" value="UniProtKB-UniRule"/>
</dbReference>
<dbReference type="SMART" id="SM00382">
    <property type="entry name" value="AAA"/>
    <property type="match status" value="1"/>
</dbReference>
<evidence type="ECO:0000256" key="11">
    <source>
        <dbReference type="PIRNR" id="PIRNR001174"/>
    </source>
</evidence>
<dbReference type="GO" id="GO:0004176">
    <property type="term" value="F:ATP-dependent peptidase activity"/>
    <property type="evidence" value="ECO:0007669"/>
    <property type="project" value="UniProtKB-UniRule"/>
</dbReference>
<evidence type="ECO:0000313" key="18">
    <source>
        <dbReference type="EMBL" id="PKT79911.1"/>
    </source>
</evidence>
<dbReference type="PRINTS" id="PR00830">
    <property type="entry name" value="ENDOLAPTASE"/>
</dbReference>
<dbReference type="Proteomes" id="UP000233350">
    <property type="component" value="Unassembled WGS sequence"/>
</dbReference>
<dbReference type="Gene3D" id="3.40.50.300">
    <property type="entry name" value="P-loop containing nucleotide triphosphate hydrolases"/>
    <property type="match status" value="1"/>
</dbReference>
<evidence type="ECO:0000256" key="1">
    <source>
        <dbReference type="ARBA" id="ARBA00004496"/>
    </source>
</evidence>
<evidence type="ECO:0000256" key="15">
    <source>
        <dbReference type="RuleBase" id="RU000591"/>
    </source>
</evidence>
<evidence type="ECO:0000256" key="8">
    <source>
        <dbReference type="ARBA" id="ARBA00023016"/>
    </source>
</evidence>
<dbReference type="SMART" id="SM00464">
    <property type="entry name" value="LON"/>
    <property type="match status" value="1"/>
</dbReference>
<dbReference type="EMBL" id="MBPK01000045">
    <property type="protein sequence ID" value="PKT79911.1"/>
    <property type="molecule type" value="Genomic_DNA"/>
</dbReference>
<comment type="induction">
    <text evidence="10">By heat shock.</text>
</comment>
<dbReference type="InterPro" id="IPR008269">
    <property type="entry name" value="Lon_proteolytic"/>
</dbReference>
<dbReference type="InterPro" id="IPR027543">
    <property type="entry name" value="Lon_bac"/>
</dbReference>
<dbReference type="PROSITE" id="PS51787">
    <property type="entry name" value="LON_N"/>
    <property type="match status" value="1"/>
</dbReference>
<dbReference type="RefSeq" id="WP_006802992.1">
    <property type="nucleotide sequence ID" value="NZ_CABKOI010000019.1"/>
</dbReference>
<dbReference type="Gene3D" id="1.20.5.5270">
    <property type="match status" value="1"/>
</dbReference>
<keyword evidence="4 10" id="KW-0547">Nucleotide-binding</keyword>